<dbReference type="EMBL" id="LK032682">
    <property type="protein sequence ID" value="CDY46696.1"/>
    <property type="molecule type" value="Genomic_DNA"/>
</dbReference>
<evidence type="ECO:0000313" key="1">
    <source>
        <dbReference type="EMBL" id="CDY46696.1"/>
    </source>
</evidence>
<evidence type="ECO:0000313" key="2">
    <source>
        <dbReference type="Proteomes" id="UP000028999"/>
    </source>
</evidence>
<gene>
    <name evidence="1" type="primary">BnaC07g42010D</name>
    <name evidence="1" type="ORF">GSBRNA2T00086001001</name>
</gene>
<name>A0A078IA03_BRANA</name>
<proteinExistence type="predicted"/>
<accession>A0A078IA03</accession>
<protein>
    <submittedName>
        <fullName evidence="1">BnaC07g42010D protein</fullName>
    </submittedName>
</protein>
<sequence>MKLNITLIPVIYISVINRLFKIYTCVCTCLNDDMCVLISSFNYQCLHFADIFLCSKS</sequence>
<reference evidence="1 2" key="1">
    <citation type="journal article" date="2014" name="Science">
        <title>Plant genetics. Early allopolyploid evolution in the post-Neolithic Brassica napus oilseed genome.</title>
        <authorList>
            <person name="Chalhoub B."/>
            <person name="Denoeud F."/>
            <person name="Liu S."/>
            <person name="Parkin I.A."/>
            <person name="Tang H."/>
            <person name="Wang X."/>
            <person name="Chiquet J."/>
            <person name="Belcram H."/>
            <person name="Tong C."/>
            <person name="Samans B."/>
            <person name="Correa M."/>
            <person name="Da Silva C."/>
            <person name="Just J."/>
            <person name="Falentin C."/>
            <person name="Koh C.S."/>
            <person name="Le Clainche I."/>
            <person name="Bernard M."/>
            <person name="Bento P."/>
            <person name="Noel B."/>
            <person name="Labadie K."/>
            <person name="Alberti A."/>
            <person name="Charles M."/>
            <person name="Arnaud D."/>
            <person name="Guo H."/>
            <person name="Daviaud C."/>
            <person name="Alamery S."/>
            <person name="Jabbari K."/>
            <person name="Zhao M."/>
            <person name="Edger P.P."/>
            <person name="Chelaifa H."/>
            <person name="Tack D."/>
            <person name="Lassalle G."/>
            <person name="Mestiri I."/>
            <person name="Schnel N."/>
            <person name="Le Paslier M.C."/>
            <person name="Fan G."/>
            <person name="Renault V."/>
            <person name="Bayer P.E."/>
            <person name="Golicz A.A."/>
            <person name="Manoli S."/>
            <person name="Lee T.H."/>
            <person name="Thi V.H."/>
            <person name="Chalabi S."/>
            <person name="Hu Q."/>
            <person name="Fan C."/>
            <person name="Tollenaere R."/>
            <person name="Lu Y."/>
            <person name="Battail C."/>
            <person name="Shen J."/>
            <person name="Sidebottom C.H."/>
            <person name="Wang X."/>
            <person name="Canaguier A."/>
            <person name="Chauveau A."/>
            <person name="Berard A."/>
            <person name="Deniot G."/>
            <person name="Guan M."/>
            <person name="Liu Z."/>
            <person name="Sun F."/>
            <person name="Lim Y.P."/>
            <person name="Lyons E."/>
            <person name="Town C.D."/>
            <person name="Bancroft I."/>
            <person name="Wang X."/>
            <person name="Meng J."/>
            <person name="Ma J."/>
            <person name="Pires J.C."/>
            <person name="King G.J."/>
            <person name="Brunel D."/>
            <person name="Delourme R."/>
            <person name="Renard M."/>
            <person name="Aury J.M."/>
            <person name="Adams K.L."/>
            <person name="Batley J."/>
            <person name="Snowdon R.J."/>
            <person name="Tost J."/>
            <person name="Edwards D."/>
            <person name="Zhou Y."/>
            <person name="Hua W."/>
            <person name="Sharpe A.G."/>
            <person name="Paterson A.H."/>
            <person name="Guan C."/>
            <person name="Wincker P."/>
        </authorList>
    </citation>
    <scope>NUCLEOTIDE SEQUENCE [LARGE SCALE GENOMIC DNA]</scope>
    <source>
        <strain evidence="2">cv. Darmor-bzh</strain>
    </source>
</reference>
<keyword evidence="2" id="KW-1185">Reference proteome</keyword>
<dbReference type="Proteomes" id="UP000028999">
    <property type="component" value="Unassembled WGS sequence"/>
</dbReference>
<organism evidence="1 2">
    <name type="scientific">Brassica napus</name>
    <name type="common">Rape</name>
    <dbReference type="NCBI Taxonomy" id="3708"/>
    <lineage>
        <taxon>Eukaryota</taxon>
        <taxon>Viridiplantae</taxon>
        <taxon>Streptophyta</taxon>
        <taxon>Embryophyta</taxon>
        <taxon>Tracheophyta</taxon>
        <taxon>Spermatophyta</taxon>
        <taxon>Magnoliopsida</taxon>
        <taxon>eudicotyledons</taxon>
        <taxon>Gunneridae</taxon>
        <taxon>Pentapetalae</taxon>
        <taxon>rosids</taxon>
        <taxon>malvids</taxon>
        <taxon>Brassicales</taxon>
        <taxon>Brassicaceae</taxon>
        <taxon>Brassiceae</taxon>
        <taxon>Brassica</taxon>
    </lineage>
</organism>
<dbReference type="AlphaFoldDB" id="A0A078IA03"/>
<dbReference type="PaxDb" id="3708-A0A078IA03"/>
<dbReference type="Gramene" id="CDY46696">
    <property type="protein sequence ID" value="CDY46696"/>
    <property type="gene ID" value="GSBRNA2T00086001001"/>
</dbReference>